<organism evidence="10 11">
    <name type="scientific">Prosthecobacter debontii</name>
    <dbReference type="NCBI Taxonomy" id="48467"/>
    <lineage>
        <taxon>Bacteria</taxon>
        <taxon>Pseudomonadati</taxon>
        <taxon>Verrucomicrobiota</taxon>
        <taxon>Verrucomicrobiia</taxon>
        <taxon>Verrucomicrobiales</taxon>
        <taxon>Verrucomicrobiaceae</taxon>
        <taxon>Prosthecobacter</taxon>
    </lineage>
</organism>
<keyword evidence="3" id="KW-0479">Metal-binding</keyword>
<dbReference type="GO" id="GO:0046872">
    <property type="term" value="F:metal ion binding"/>
    <property type="evidence" value="ECO:0007669"/>
    <property type="project" value="UniProtKB-KW"/>
</dbReference>
<dbReference type="AlphaFoldDB" id="A0A1T4XB59"/>
<dbReference type="GO" id="GO:0004065">
    <property type="term" value="F:arylsulfatase activity"/>
    <property type="evidence" value="ECO:0007669"/>
    <property type="project" value="TreeGrafter"/>
</dbReference>
<evidence type="ECO:0000256" key="2">
    <source>
        <dbReference type="ARBA" id="ARBA00008779"/>
    </source>
</evidence>
<reference evidence="11" key="1">
    <citation type="submission" date="2017-02" db="EMBL/GenBank/DDBJ databases">
        <authorList>
            <person name="Varghese N."/>
            <person name="Submissions S."/>
        </authorList>
    </citation>
    <scope>NUCLEOTIDE SEQUENCE [LARGE SCALE GENOMIC DNA]</scope>
    <source>
        <strain evidence="11">ATCC 700200</strain>
    </source>
</reference>
<evidence type="ECO:0000256" key="4">
    <source>
        <dbReference type="ARBA" id="ARBA00022729"/>
    </source>
</evidence>
<feature type="chain" id="PRO_5012910919" evidence="8">
    <location>
        <begin position="20"/>
        <end position="470"/>
    </location>
</feature>
<evidence type="ECO:0000259" key="9">
    <source>
        <dbReference type="Pfam" id="PF00884"/>
    </source>
</evidence>
<dbReference type="InterPro" id="IPR000917">
    <property type="entry name" value="Sulfatase_N"/>
</dbReference>
<dbReference type="RefSeq" id="WP_078812539.1">
    <property type="nucleotide sequence ID" value="NZ_FUYE01000003.1"/>
</dbReference>
<dbReference type="OrthoDB" id="279611at2"/>
<keyword evidence="6" id="KW-0106">Calcium</keyword>
<keyword evidence="5" id="KW-0378">Hydrolase</keyword>
<evidence type="ECO:0000256" key="1">
    <source>
        <dbReference type="ARBA" id="ARBA00001913"/>
    </source>
</evidence>
<evidence type="ECO:0000313" key="10">
    <source>
        <dbReference type="EMBL" id="SKA86820.1"/>
    </source>
</evidence>
<gene>
    <name evidence="10" type="ORF">SAMN02745166_01354</name>
</gene>
<keyword evidence="4 8" id="KW-0732">Signal</keyword>
<dbReference type="STRING" id="48467.SAMN02745166_01354"/>
<comment type="cofactor">
    <cofactor evidence="1">
        <name>Ca(2+)</name>
        <dbReference type="ChEBI" id="CHEBI:29108"/>
    </cofactor>
</comment>
<evidence type="ECO:0000256" key="5">
    <source>
        <dbReference type="ARBA" id="ARBA00022801"/>
    </source>
</evidence>
<sequence>MYSKFLILCACLLHASLWAAEKPNVLFLFADDFTYDAIRAFEHTDIETPHLDRLANSGKVFTHAYNMGSWSGAVCIASRTMLNTGKYVWRAQKTDLKQAMTQGKMWSQRMAAHGYETLMTGKWHVAVDAARCFDQTSNVRSGMPKDTPSSYNRPLMGQPDPWSPSDPDLGGYWQGGKHWSEVTADDAVAYLQKGAGKEKPFFMYVAFNAPHDPRQSPAEYVAKYPLDRIQVPESFLPEYPYKDKIGCGPTLRDEKLAPFPRTEFAIKTHRAEYYALITHLDAQIGRVLAALDASGQADKTWIFFTADHGLAVGKHGLLGKQNMHEHSLRVPFLVKGPGVQPGKIDASIYLQDVMATSLDIADAQADDVDFHSLLPLIEGKSTQATAAPVYGAYLNFQRAIIVDGWKLIAYPEAMTLRLYHVAEDPEELHDLADAPAQQERVNTLFIQLQALQRKMDDPLEMVPAIIKPGA</sequence>
<dbReference type="InterPro" id="IPR017850">
    <property type="entry name" value="Alkaline_phosphatase_core_sf"/>
</dbReference>
<dbReference type="SUPFAM" id="SSF53649">
    <property type="entry name" value="Alkaline phosphatase-like"/>
    <property type="match status" value="1"/>
</dbReference>
<name>A0A1T4XB59_9BACT</name>
<evidence type="ECO:0000256" key="8">
    <source>
        <dbReference type="SAM" id="SignalP"/>
    </source>
</evidence>
<comment type="similarity">
    <text evidence="2">Belongs to the sulfatase family.</text>
</comment>
<evidence type="ECO:0000313" key="11">
    <source>
        <dbReference type="Proteomes" id="UP000190774"/>
    </source>
</evidence>
<keyword evidence="11" id="KW-1185">Reference proteome</keyword>
<evidence type="ECO:0000256" key="3">
    <source>
        <dbReference type="ARBA" id="ARBA00022723"/>
    </source>
</evidence>
<evidence type="ECO:0000256" key="6">
    <source>
        <dbReference type="ARBA" id="ARBA00022837"/>
    </source>
</evidence>
<dbReference type="PANTHER" id="PTHR42693">
    <property type="entry name" value="ARYLSULFATASE FAMILY MEMBER"/>
    <property type="match status" value="1"/>
</dbReference>
<feature type="signal peptide" evidence="8">
    <location>
        <begin position="1"/>
        <end position="19"/>
    </location>
</feature>
<dbReference type="CDD" id="cd16155">
    <property type="entry name" value="sulfatase_like"/>
    <property type="match status" value="1"/>
</dbReference>
<evidence type="ECO:0000256" key="7">
    <source>
        <dbReference type="SAM" id="MobiDB-lite"/>
    </source>
</evidence>
<accession>A0A1T4XB59</accession>
<dbReference type="Proteomes" id="UP000190774">
    <property type="component" value="Unassembled WGS sequence"/>
</dbReference>
<dbReference type="InterPro" id="IPR050738">
    <property type="entry name" value="Sulfatase"/>
</dbReference>
<dbReference type="EMBL" id="FUYE01000003">
    <property type="protein sequence ID" value="SKA86820.1"/>
    <property type="molecule type" value="Genomic_DNA"/>
</dbReference>
<dbReference type="Pfam" id="PF00884">
    <property type="entry name" value="Sulfatase"/>
    <property type="match status" value="1"/>
</dbReference>
<protein>
    <submittedName>
        <fullName evidence="10">Choline-sulfatase</fullName>
    </submittedName>
</protein>
<feature type="domain" description="Sulfatase N-terminal" evidence="9">
    <location>
        <begin position="23"/>
        <end position="362"/>
    </location>
</feature>
<dbReference type="PANTHER" id="PTHR42693:SF42">
    <property type="entry name" value="ARYLSULFATASE G"/>
    <property type="match status" value="1"/>
</dbReference>
<feature type="region of interest" description="Disordered" evidence="7">
    <location>
        <begin position="138"/>
        <end position="160"/>
    </location>
</feature>
<dbReference type="Gene3D" id="3.40.720.10">
    <property type="entry name" value="Alkaline Phosphatase, subunit A"/>
    <property type="match status" value="1"/>
</dbReference>
<proteinExistence type="inferred from homology"/>